<evidence type="ECO:0000259" key="22">
    <source>
        <dbReference type="PROSITE" id="PS50160"/>
    </source>
</evidence>
<dbReference type="InterPro" id="IPR012309">
    <property type="entry name" value="DNA_ligase_ATP-dep_C"/>
</dbReference>
<dbReference type="Gene3D" id="2.40.50.140">
    <property type="entry name" value="Nucleic acid-binding proteins"/>
    <property type="match status" value="1"/>
</dbReference>
<evidence type="ECO:0000256" key="3">
    <source>
        <dbReference type="ARBA" id="ARBA00022598"/>
    </source>
</evidence>
<dbReference type="CDD" id="cd07906">
    <property type="entry name" value="Adenylation_DNA_ligase_LigD_LigC"/>
    <property type="match status" value="1"/>
</dbReference>
<evidence type="ECO:0000256" key="12">
    <source>
        <dbReference type="ARBA" id="ARBA00022840"/>
    </source>
</evidence>
<comment type="caution">
    <text evidence="23">The sequence shown here is derived from an EMBL/GenBank/DDBJ whole genome shotgun (WGS) entry which is preliminary data.</text>
</comment>
<dbReference type="CDD" id="cd07971">
    <property type="entry name" value="OBF_DNA_ligase_LigD"/>
    <property type="match status" value="1"/>
</dbReference>
<dbReference type="NCBIfam" id="TIGR02776">
    <property type="entry name" value="NHEJ_ligase_prk"/>
    <property type="match status" value="1"/>
</dbReference>
<evidence type="ECO:0000256" key="13">
    <source>
        <dbReference type="ARBA" id="ARBA00022932"/>
    </source>
</evidence>
<dbReference type="InterPro" id="IPR052171">
    <property type="entry name" value="NHEJ_LigD"/>
</dbReference>
<dbReference type="Pfam" id="PF01068">
    <property type="entry name" value="DNA_ligase_A_M"/>
    <property type="match status" value="1"/>
</dbReference>
<evidence type="ECO:0000256" key="17">
    <source>
        <dbReference type="ARBA" id="ARBA00023211"/>
    </source>
</evidence>
<proteinExistence type="predicted"/>
<keyword evidence="8" id="KW-0547">Nucleotide-binding</keyword>
<dbReference type="GO" id="GO:0006310">
    <property type="term" value="P:DNA recombination"/>
    <property type="evidence" value="ECO:0007669"/>
    <property type="project" value="UniProtKB-KW"/>
</dbReference>
<feature type="compositionally biased region" description="Acidic residues" evidence="21">
    <location>
        <begin position="557"/>
        <end position="568"/>
    </location>
</feature>
<dbReference type="NCBIfam" id="TIGR02777">
    <property type="entry name" value="LigD_PE_dom"/>
    <property type="match status" value="1"/>
</dbReference>
<evidence type="ECO:0000256" key="5">
    <source>
        <dbReference type="ARBA" id="ARBA00022695"/>
    </source>
</evidence>
<dbReference type="Gene3D" id="3.90.920.10">
    <property type="entry name" value="DNA primase, PRIM domain"/>
    <property type="match status" value="1"/>
</dbReference>
<dbReference type="GO" id="GO:0003677">
    <property type="term" value="F:DNA binding"/>
    <property type="evidence" value="ECO:0007669"/>
    <property type="project" value="UniProtKB-KW"/>
</dbReference>
<gene>
    <name evidence="23" type="ORF">HFRIS_022158</name>
</gene>
<keyword evidence="10" id="KW-0378">Hydrolase</keyword>
<feature type="region of interest" description="Disordered" evidence="21">
    <location>
        <begin position="1"/>
        <end position="28"/>
    </location>
</feature>
<feature type="domain" description="ATP-dependent DNA ligase family profile" evidence="22">
    <location>
        <begin position="331"/>
        <end position="434"/>
    </location>
</feature>
<comment type="catalytic activity">
    <reaction evidence="20">
        <text>ATP + (deoxyribonucleotide)n-3'-hydroxyl + 5'-phospho-(deoxyribonucleotide)m = (deoxyribonucleotide)n+m + AMP + diphosphate.</text>
        <dbReference type="EC" id="6.5.1.1"/>
    </reaction>
</comment>
<dbReference type="AlphaFoldDB" id="A0AAI9IAS4"/>
<evidence type="ECO:0000256" key="21">
    <source>
        <dbReference type="SAM" id="MobiDB-lite"/>
    </source>
</evidence>
<keyword evidence="14" id="KW-0238">DNA-binding</keyword>
<dbReference type="GO" id="GO:0003887">
    <property type="term" value="F:DNA-directed DNA polymerase activity"/>
    <property type="evidence" value="ECO:0007669"/>
    <property type="project" value="UniProtKB-KW"/>
</dbReference>
<keyword evidence="13" id="KW-0239">DNA-directed DNA polymerase</keyword>
<evidence type="ECO:0000256" key="4">
    <source>
        <dbReference type="ARBA" id="ARBA00022679"/>
    </source>
</evidence>
<dbReference type="EC" id="6.5.1.1" evidence="2"/>
<keyword evidence="15" id="KW-0233">DNA recombination</keyword>
<dbReference type="InterPro" id="IPR033651">
    <property type="entry name" value="PaeLigD_Pol-like"/>
</dbReference>
<dbReference type="SUPFAM" id="SSF50249">
    <property type="entry name" value="Nucleic acid-binding proteins"/>
    <property type="match status" value="1"/>
</dbReference>
<dbReference type="InterPro" id="IPR012310">
    <property type="entry name" value="DNA_ligase_ATP-dep_cent"/>
</dbReference>
<organism evidence="23 24">
    <name type="scientific">Herbaspirillum frisingense GSF30</name>
    <dbReference type="NCBI Taxonomy" id="864073"/>
    <lineage>
        <taxon>Bacteria</taxon>
        <taxon>Pseudomonadati</taxon>
        <taxon>Pseudomonadota</taxon>
        <taxon>Betaproteobacteria</taxon>
        <taxon>Burkholderiales</taxon>
        <taxon>Oxalobacteraceae</taxon>
        <taxon>Herbaspirillum</taxon>
    </lineage>
</organism>
<keyword evidence="17" id="KW-0464">Manganese</keyword>
<evidence type="ECO:0000256" key="1">
    <source>
        <dbReference type="ARBA" id="ARBA00001936"/>
    </source>
</evidence>
<evidence type="ECO:0000256" key="8">
    <source>
        <dbReference type="ARBA" id="ARBA00022741"/>
    </source>
</evidence>
<dbReference type="InterPro" id="IPR016059">
    <property type="entry name" value="DNA_ligase_ATP-dep_CS"/>
</dbReference>
<dbReference type="NCBIfam" id="NF004628">
    <property type="entry name" value="PRK05972.1"/>
    <property type="match status" value="1"/>
</dbReference>
<evidence type="ECO:0000256" key="14">
    <source>
        <dbReference type="ARBA" id="ARBA00023125"/>
    </source>
</evidence>
<dbReference type="Gene3D" id="3.30.1490.70">
    <property type="match status" value="1"/>
</dbReference>
<evidence type="ECO:0000256" key="16">
    <source>
        <dbReference type="ARBA" id="ARBA00023204"/>
    </source>
</evidence>
<dbReference type="PROSITE" id="PS50160">
    <property type="entry name" value="DNA_LIGASE_A3"/>
    <property type="match status" value="1"/>
</dbReference>
<evidence type="ECO:0000256" key="18">
    <source>
        <dbReference type="ARBA" id="ARBA00023268"/>
    </source>
</evidence>
<evidence type="ECO:0000256" key="20">
    <source>
        <dbReference type="ARBA" id="ARBA00034003"/>
    </source>
</evidence>
<dbReference type="PANTHER" id="PTHR42705">
    <property type="entry name" value="BIFUNCTIONAL NON-HOMOLOGOUS END JOINING PROTEIN LIGD"/>
    <property type="match status" value="1"/>
</dbReference>
<feature type="region of interest" description="Disordered" evidence="21">
    <location>
        <begin position="548"/>
        <end position="581"/>
    </location>
</feature>
<dbReference type="EMBL" id="AEEC02000047">
    <property type="protein sequence ID" value="EOA02509.1"/>
    <property type="molecule type" value="Genomic_DNA"/>
</dbReference>
<accession>A0AAI9IAS4</accession>
<dbReference type="SUPFAM" id="SSF56091">
    <property type="entry name" value="DNA ligase/mRNA capping enzyme, catalytic domain"/>
    <property type="match status" value="1"/>
</dbReference>
<protein>
    <recommendedName>
        <fullName evidence="2">DNA ligase (ATP)</fullName>
        <ecNumber evidence="2">6.5.1.1</ecNumber>
    </recommendedName>
    <alternativeName>
        <fullName evidence="19">NHEJ DNA polymerase</fullName>
    </alternativeName>
</protein>
<dbReference type="GO" id="GO:0003910">
    <property type="term" value="F:DNA ligase (ATP) activity"/>
    <property type="evidence" value="ECO:0007669"/>
    <property type="project" value="UniProtKB-EC"/>
</dbReference>
<dbReference type="Proteomes" id="UP000006772">
    <property type="component" value="Unassembled WGS sequence"/>
</dbReference>
<dbReference type="RefSeq" id="WP_006465232.1">
    <property type="nucleotide sequence ID" value="NZ_AEEC02000047.1"/>
</dbReference>
<dbReference type="GO" id="GO:0006281">
    <property type="term" value="P:DNA repair"/>
    <property type="evidence" value="ECO:0007669"/>
    <property type="project" value="UniProtKB-KW"/>
</dbReference>
<reference evidence="23 24" key="1">
    <citation type="journal article" date="2013" name="Front. Microbiol.">
        <title>The genome of the endophytic bacterium H. frisingense GSF30(T) identifies diverse strategies in the Herbaspirillum genus to interact with plants.</title>
        <authorList>
            <person name="Straub D."/>
            <person name="Rothballer M."/>
            <person name="Hartmann A."/>
            <person name="Ludewig U."/>
        </authorList>
    </citation>
    <scope>NUCLEOTIDE SEQUENCE [LARGE SCALE GENOMIC DNA]</scope>
    <source>
        <strain evidence="23 24">GSF30</strain>
    </source>
</reference>
<comment type="cofactor">
    <cofactor evidence="1">
        <name>Mn(2+)</name>
        <dbReference type="ChEBI" id="CHEBI:29035"/>
    </cofactor>
</comment>
<evidence type="ECO:0000256" key="15">
    <source>
        <dbReference type="ARBA" id="ARBA00023172"/>
    </source>
</evidence>
<dbReference type="Pfam" id="PF04679">
    <property type="entry name" value="DNA_ligase_A_C"/>
    <property type="match status" value="1"/>
</dbReference>
<keyword evidence="7" id="KW-0479">Metal-binding</keyword>
<keyword evidence="12" id="KW-0067">ATP-binding</keyword>
<feature type="compositionally biased region" description="Low complexity" evidence="21">
    <location>
        <begin position="572"/>
        <end position="581"/>
    </location>
</feature>
<evidence type="ECO:0000256" key="6">
    <source>
        <dbReference type="ARBA" id="ARBA00022722"/>
    </source>
</evidence>
<evidence type="ECO:0000313" key="24">
    <source>
        <dbReference type="Proteomes" id="UP000006772"/>
    </source>
</evidence>
<evidence type="ECO:0000256" key="2">
    <source>
        <dbReference type="ARBA" id="ARBA00012727"/>
    </source>
</evidence>
<dbReference type="NCBIfam" id="TIGR02779">
    <property type="entry name" value="NHEJ_ligase_lig"/>
    <property type="match status" value="1"/>
</dbReference>
<dbReference type="Pfam" id="PF21686">
    <property type="entry name" value="LigD_Prim-Pol"/>
    <property type="match status" value="1"/>
</dbReference>
<keyword evidence="16" id="KW-0234">DNA repair</keyword>
<keyword evidence="5" id="KW-0548">Nucleotidyltransferase</keyword>
<dbReference type="InterPro" id="IPR014143">
    <property type="entry name" value="NHEJ_ligase_prk"/>
</dbReference>
<evidence type="ECO:0000256" key="11">
    <source>
        <dbReference type="ARBA" id="ARBA00022839"/>
    </source>
</evidence>
<dbReference type="CDD" id="cd04862">
    <property type="entry name" value="PaeLigD_Pol_like"/>
    <property type="match status" value="1"/>
</dbReference>
<dbReference type="GO" id="GO:0046872">
    <property type="term" value="F:metal ion binding"/>
    <property type="evidence" value="ECO:0007669"/>
    <property type="project" value="UniProtKB-KW"/>
</dbReference>
<keyword evidence="3 23" id="KW-0436">Ligase</keyword>
<keyword evidence="4" id="KW-0808">Transferase</keyword>
<dbReference type="InterPro" id="IPR014144">
    <property type="entry name" value="LigD_PE_domain"/>
</dbReference>
<evidence type="ECO:0000256" key="19">
    <source>
        <dbReference type="ARBA" id="ARBA00029943"/>
    </source>
</evidence>
<keyword evidence="9" id="KW-0227">DNA damage</keyword>
<keyword evidence="6" id="KW-0540">Nuclease</keyword>
<dbReference type="GO" id="GO:0004527">
    <property type="term" value="F:exonuclease activity"/>
    <property type="evidence" value="ECO:0007669"/>
    <property type="project" value="UniProtKB-KW"/>
</dbReference>
<dbReference type="PROSITE" id="PS00333">
    <property type="entry name" value="DNA_LIGASE_A2"/>
    <property type="match status" value="1"/>
</dbReference>
<dbReference type="PANTHER" id="PTHR42705:SF2">
    <property type="entry name" value="BIFUNCTIONAL NON-HOMOLOGOUS END JOINING PROTEIN LIGD"/>
    <property type="match status" value="1"/>
</dbReference>
<name>A0AAI9IAS4_9BURK</name>
<dbReference type="Gene3D" id="3.30.470.30">
    <property type="entry name" value="DNA ligase/mRNA capping enzyme"/>
    <property type="match status" value="1"/>
</dbReference>
<keyword evidence="11" id="KW-0269">Exonuclease</keyword>
<keyword evidence="18" id="KW-0511">Multifunctional enzyme</keyword>
<evidence type="ECO:0000256" key="7">
    <source>
        <dbReference type="ARBA" id="ARBA00022723"/>
    </source>
</evidence>
<dbReference type="InterPro" id="IPR014145">
    <property type="entry name" value="LigD_pol_dom"/>
</dbReference>
<evidence type="ECO:0000256" key="10">
    <source>
        <dbReference type="ARBA" id="ARBA00022801"/>
    </source>
</evidence>
<dbReference type="Pfam" id="PF13298">
    <property type="entry name" value="LigD_N"/>
    <property type="match status" value="1"/>
</dbReference>
<dbReference type="GO" id="GO:0005524">
    <property type="term" value="F:ATP binding"/>
    <property type="evidence" value="ECO:0007669"/>
    <property type="project" value="UniProtKB-KW"/>
</dbReference>
<dbReference type="InterPro" id="IPR012340">
    <property type="entry name" value="NA-bd_OB-fold"/>
</dbReference>
<evidence type="ECO:0000313" key="23">
    <source>
        <dbReference type="EMBL" id="EOA02509.1"/>
    </source>
</evidence>
<sequence length="884" mass="97849">MSASSLDRYHAKRDFTLTPEPSGKGRRSARAAEGGLHFFIQRHHARRLHYDFRLELDGVLKSWAVPKGPSLDPHDKRLAVRVEDHPLDYGTFEGDIPEHQYGAGHVVLWDRGQWLPQGDVHAGLKKGHLSFELQGDKLQGRWALVRMGKPAADGKENWLLIKDDDDAARSGKAAAITELRPESVKDRGDEAGAGDKGQESQRAARPKKASKSSRQPPSRAEAADAQPRPSKLPDTMDAQLATLVDQAPQGDEWLSELKFDGYRGLCRIDAGRAAIFTREGLDWSHRWPILVKALERLPVDDAWIDGEVVALDENGRISFEALQTLARGDRQQANGIRLALYAFDLLFLNGHDLREVPLLQRKELLRTLIPGADEDGLLLYSEHIVGHTDEVFQHACQHGMEGIVVKRADAPYTGRRDRNWLKLKCEHRQEFVIAGYTEPAGQRSGFGAILVGVHDDKGQLQYAGRVGTGFDDHLLEQLLRQFRKLEQDQPAFVNPPTGQQRRGVHWLAPKLVAEVRFAQWTRSGILRHGSFLALREDKQARDIVRETEQALAQPADGGDEGEEGDESGNNDKAGGSKAASKADLSRPVTVAGVKLTHPGKILFPDTGLTKLELARYYQSVAGFILPELKQRPLSLVRCPDGQGGKCFFQKHIGQGMPEAIDAIEVPEGEGSARYMMVNDVAGLVATVQMGVLELHAWGATGRALDKPDRVVFDLDPAPDLPWAAVVEGAQLVRGLLQEIGLACYLKTSGGKGLHVMVPIRPDHRWDVVKDWAHRVAAHLARVLPDRFIARMSKAARQGRIFIDYLRNAPGATTVVAYSVRARAGAPVSVPITWEELEQGITADHFKVATMPQRLKDLQDHDPWAGFGKARQRLSKAMLDAFEPV</sequence>
<feature type="region of interest" description="Disordered" evidence="21">
    <location>
        <begin position="172"/>
        <end position="233"/>
    </location>
</feature>
<dbReference type="NCBIfam" id="TIGR02778">
    <property type="entry name" value="ligD_pol"/>
    <property type="match status" value="1"/>
</dbReference>
<evidence type="ECO:0000256" key="9">
    <source>
        <dbReference type="ARBA" id="ARBA00022763"/>
    </source>
</evidence>
<dbReference type="InterPro" id="IPR014146">
    <property type="entry name" value="LigD_ligase_dom"/>
</dbReference>
<feature type="compositionally biased region" description="Basic and acidic residues" evidence="21">
    <location>
        <begin position="179"/>
        <end position="190"/>
    </location>
</feature>